<feature type="transmembrane region" description="Helical" evidence="2">
    <location>
        <begin position="265"/>
        <end position="289"/>
    </location>
</feature>
<dbReference type="Gene3D" id="2.60.120.260">
    <property type="entry name" value="Galactose-binding domain-like"/>
    <property type="match status" value="2"/>
</dbReference>
<dbReference type="PANTHER" id="PTHR48125:SF12">
    <property type="entry name" value="AT HOOK TRANSCRIPTION FACTOR FAMILY-RELATED"/>
    <property type="match status" value="1"/>
</dbReference>
<feature type="region of interest" description="Disordered" evidence="1">
    <location>
        <begin position="582"/>
        <end position="610"/>
    </location>
</feature>
<organism evidence="3 4">
    <name type="scientific">Gymnopilus dilepis</name>
    <dbReference type="NCBI Taxonomy" id="231916"/>
    <lineage>
        <taxon>Eukaryota</taxon>
        <taxon>Fungi</taxon>
        <taxon>Dikarya</taxon>
        <taxon>Basidiomycota</taxon>
        <taxon>Agaricomycotina</taxon>
        <taxon>Agaricomycetes</taxon>
        <taxon>Agaricomycetidae</taxon>
        <taxon>Agaricales</taxon>
        <taxon>Agaricineae</taxon>
        <taxon>Hymenogastraceae</taxon>
        <taxon>Gymnopilus</taxon>
    </lineage>
</organism>
<dbReference type="OrthoDB" id="3265734at2759"/>
<dbReference type="AlphaFoldDB" id="A0A409VUH3"/>
<name>A0A409VUH3_9AGAR</name>
<keyword evidence="2" id="KW-0472">Membrane</keyword>
<keyword evidence="4" id="KW-1185">Reference proteome</keyword>
<evidence type="ECO:0000256" key="1">
    <source>
        <dbReference type="SAM" id="MobiDB-lite"/>
    </source>
</evidence>
<keyword evidence="2" id="KW-1133">Transmembrane helix</keyword>
<sequence>MPPAAINIDDLDPSIAYTGNWQQLEGSTRQWGGGTVHSTTQTGASASITFSGTRLRMYVTLLHGLGNEIANIHFNGQSTSVSMPSQPTDVYNDVWFDSGELPSGRYTFVVSNGGGPSDTPFQLDRFNIEGLVETPSASAPVQSSLPPVAASSPSPGQTEAPQPGTQTAAQPTLVPSSPDNGSSTGAGGLLVSTPPITDAEATSVLMASGSITTGTAIALGQTTIVSIQLGQGVSLTSFPAGGSPPQISASSLPTLAQPISRKIPLGVLIGGVFGGSLFLLLLILLTWYFRHRKAAQRHVRLADECPDVLVKNRTLTAITPFRLDIHSASTRNLLSPNVGSRCSNSSFLGGGISASSGRRRSIEKPAFSPPETPRYLSSPSASLLHETKTDRKGRLIKIALRYGNGSCLHANDGPKIIIEVLAGSGRSFFPASFDYYWLWFGCLSFGRWPPHSFEMGVNVDDTDSSIRYSGDWDEIVGSTRQWGAGTVHSTSQRGASATITFTGTRIVMYCTLFHGTGNEIANINFDGTTTTVSKPSQSEDVYNDVWFDSGEVLGVQHTLVVSNGGGSSDTPLQLDQFFIEGTVDAPSAPPPPPPPPPTSTPNQAEQKTATTTQITTAIVTANSAQSLSSGSGSSSSEPRSSTSGFETRSSCKCYLRHNTTPADATLLCCSNV</sequence>
<feature type="region of interest" description="Disordered" evidence="1">
    <location>
        <begin position="352"/>
        <end position="383"/>
    </location>
</feature>
<feature type="compositionally biased region" description="Low complexity" evidence="1">
    <location>
        <begin position="137"/>
        <end position="155"/>
    </location>
</feature>
<dbReference type="Proteomes" id="UP000284706">
    <property type="component" value="Unassembled WGS sequence"/>
</dbReference>
<evidence type="ECO:0000256" key="2">
    <source>
        <dbReference type="SAM" id="Phobius"/>
    </source>
</evidence>
<evidence type="ECO:0000313" key="4">
    <source>
        <dbReference type="Proteomes" id="UP000284706"/>
    </source>
</evidence>
<reference evidence="3 4" key="1">
    <citation type="journal article" date="2018" name="Evol. Lett.">
        <title>Horizontal gene cluster transfer increased hallucinogenic mushroom diversity.</title>
        <authorList>
            <person name="Reynolds H.T."/>
            <person name="Vijayakumar V."/>
            <person name="Gluck-Thaler E."/>
            <person name="Korotkin H.B."/>
            <person name="Matheny P.B."/>
            <person name="Slot J.C."/>
        </authorList>
    </citation>
    <scope>NUCLEOTIDE SEQUENCE [LARGE SCALE GENOMIC DNA]</scope>
    <source>
        <strain evidence="3 4">SRW20</strain>
    </source>
</reference>
<accession>A0A409VUH3</accession>
<feature type="compositionally biased region" description="Low complexity" evidence="1">
    <location>
        <begin position="622"/>
        <end position="644"/>
    </location>
</feature>
<dbReference type="PANTHER" id="PTHR48125">
    <property type="entry name" value="LP07818P1"/>
    <property type="match status" value="1"/>
</dbReference>
<feature type="compositionally biased region" description="Pro residues" evidence="1">
    <location>
        <begin position="587"/>
        <end position="599"/>
    </location>
</feature>
<gene>
    <name evidence="3" type="ORF">CVT26_014165</name>
</gene>
<feature type="region of interest" description="Disordered" evidence="1">
    <location>
        <begin position="137"/>
        <end position="192"/>
    </location>
</feature>
<dbReference type="EMBL" id="NHYE01005559">
    <property type="protein sequence ID" value="PPQ69902.1"/>
    <property type="molecule type" value="Genomic_DNA"/>
</dbReference>
<feature type="compositionally biased region" description="Polar residues" evidence="1">
    <location>
        <begin position="156"/>
        <end position="183"/>
    </location>
</feature>
<dbReference type="InParanoid" id="A0A409VUH3"/>
<protein>
    <submittedName>
        <fullName evidence="3">Uncharacterized protein</fullName>
    </submittedName>
</protein>
<comment type="caution">
    <text evidence="3">The sequence shown here is derived from an EMBL/GenBank/DDBJ whole genome shotgun (WGS) entry which is preliminary data.</text>
</comment>
<feature type="region of interest" description="Disordered" evidence="1">
    <location>
        <begin position="622"/>
        <end position="646"/>
    </location>
</feature>
<evidence type="ECO:0000313" key="3">
    <source>
        <dbReference type="EMBL" id="PPQ69902.1"/>
    </source>
</evidence>
<dbReference type="STRING" id="231916.A0A409VUH3"/>
<proteinExistence type="predicted"/>
<keyword evidence="2" id="KW-0812">Transmembrane</keyword>